<comment type="function">
    <text evidence="6">Protein transport. Probably involved in vesicular traffic from ER to Golgi.</text>
</comment>
<keyword evidence="11" id="KW-1185">Reference proteome</keyword>
<dbReference type="SMART" id="SM00177">
    <property type="entry name" value="ARF"/>
    <property type="match status" value="1"/>
</dbReference>
<dbReference type="Gene3D" id="3.40.50.300">
    <property type="entry name" value="P-loop containing nucleotide triphosphate hydrolases"/>
    <property type="match status" value="1"/>
</dbReference>
<evidence type="ECO:0000256" key="8">
    <source>
        <dbReference type="ARBA" id="ARBA00081865"/>
    </source>
</evidence>
<dbReference type="CDD" id="cd01867">
    <property type="entry name" value="Rab8_Rab10_Rab13_like"/>
    <property type="match status" value="1"/>
</dbReference>
<evidence type="ECO:0000256" key="4">
    <source>
        <dbReference type="ARBA" id="ARBA00023288"/>
    </source>
</evidence>
<dbReference type="SMART" id="SM00174">
    <property type="entry name" value="RHO"/>
    <property type="match status" value="1"/>
</dbReference>
<dbReference type="InterPro" id="IPR005225">
    <property type="entry name" value="Small_GTP-bd"/>
</dbReference>
<dbReference type="PROSITE" id="PS51420">
    <property type="entry name" value="RHO"/>
    <property type="match status" value="1"/>
</dbReference>
<keyword evidence="3" id="KW-0342">GTP-binding</keyword>
<dbReference type="Pfam" id="PF00071">
    <property type="entry name" value="Ras"/>
    <property type="match status" value="1"/>
</dbReference>
<dbReference type="GO" id="GO:0005525">
    <property type="term" value="F:GTP binding"/>
    <property type="evidence" value="ECO:0007669"/>
    <property type="project" value="UniProtKB-KW"/>
</dbReference>
<dbReference type="InterPro" id="IPR050305">
    <property type="entry name" value="Small_GTPase_Rab"/>
</dbReference>
<dbReference type="Proteomes" id="UP001175271">
    <property type="component" value="Unassembled WGS sequence"/>
</dbReference>
<reference evidence="10" key="1">
    <citation type="submission" date="2023-06" db="EMBL/GenBank/DDBJ databases">
        <title>Genomic analysis of the entomopathogenic nematode Steinernema hermaphroditum.</title>
        <authorList>
            <person name="Schwarz E.M."/>
            <person name="Heppert J.K."/>
            <person name="Baniya A."/>
            <person name="Schwartz H.T."/>
            <person name="Tan C.-H."/>
            <person name="Antoshechkin I."/>
            <person name="Sternberg P.W."/>
            <person name="Goodrich-Blair H."/>
            <person name="Dillman A.R."/>
        </authorList>
    </citation>
    <scope>NUCLEOTIDE SEQUENCE</scope>
    <source>
        <strain evidence="10">PS9179</strain>
        <tissue evidence="10">Whole animal</tissue>
    </source>
</reference>
<dbReference type="SMART" id="SM00173">
    <property type="entry name" value="RAS"/>
    <property type="match status" value="1"/>
</dbReference>
<dbReference type="AlphaFoldDB" id="A0AA39M7T6"/>
<comment type="caution">
    <text evidence="10">The sequence shown here is derived from an EMBL/GenBank/DDBJ whole genome shotgun (WGS) entry which is preliminary data.</text>
</comment>
<keyword evidence="2" id="KW-0547">Nucleotide-binding</keyword>
<sequence>MLVSSAFDPYKTEDAFVSSAEVKVAARCSEKPSTFKMPATIVICDEQPRGTMCQRRNRSYYATESSFPLLYPSSSVWYLPIDVAEEQKAEKKRARAVKPRRETQKISVAEMDLSVHFSDYKPPPTVKILLIGDSVVGKTAIIRRFCDDQFVSMTTVTLGIDFKIKTIELKGKRIKLQIWDTAGQERFHTITTSYYRGAMGIMLVYDITNAKSFENIAKWLRNIDEHASEDVEKMLLGNKCDMADRRVVSKERGEKIAVEHSIRFLETSAKANINIDKAFYDLAEAILDKMPSHSTPDQVKIRPVDTEAPTKGGCC</sequence>
<evidence type="ECO:0000256" key="5">
    <source>
        <dbReference type="ARBA" id="ARBA00023289"/>
    </source>
</evidence>
<dbReference type="PRINTS" id="PR00449">
    <property type="entry name" value="RASTRNSFRMNG"/>
</dbReference>
<proteinExistence type="inferred from homology"/>
<dbReference type="PROSITE" id="PS51419">
    <property type="entry name" value="RAB"/>
    <property type="match status" value="1"/>
</dbReference>
<dbReference type="PANTHER" id="PTHR47980">
    <property type="entry name" value="LD44762P"/>
    <property type="match status" value="1"/>
</dbReference>
<evidence type="ECO:0000313" key="11">
    <source>
        <dbReference type="Proteomes" id="UP001175271"/>
    </source>
</evidence>
<evidence type="ECO:0000256" key="3">
    <source>
        <dbReference type="ARBA" id="ARBA00023134"/>
    </source>
</evidence>
<keyword evidence="5" id="KW-0636">Prenylation</keyword>
<evidence type="ECO:0000256" key="6">
    <source>
        <dbReference type="ARBA" id="ARBA00053444"/>
    </source>
</evidence>
<evidence type="ECO:0000256" key="7">
    <source>
        <dbReference type="ARBA" id="ARBA00067099"/>
    </source>
</evidence>
<gene>
    <name evidence="10" type="ORF">QR680_008305</name>
</gene>
<dbReference type="PROSITE" id="PS51421">
    <property type="entry name" value="RAS"/>
    <property type="match status" value="1"/>
</dbReference>
<evidence type="ECO:0000256" key="9">
    <source>
        <dbReference type="SAM" id="MobiDB-lite"/>
    </source>
</evidence>
<protein>
    <recommendedName>
        <fullName evidence="7">Ras-related protein Rab-1</fullName>
    </recommendedName>
    <alternativeName>
        <fullName evidence="8">Small GTP-binding protein rab1</fullName>
    </alternativeName>
</protein>
<feature type="region of interest" description="Disordered" evidence="9">
    <location>
        <begin position="293"/>
        <end position="315"/>
    </location>
</feature>
<evidence type="ECO:0000313" key="10">
    <source>
        <dbReference type="EMBL" id="KAK0423740.1"/>
    </source>
</evidence>
<dbReference type="EMBL" id="JAUCMV010000001">
    <property type="protein sequence ID" value="KAK0423740.1"/>
    <property type="molecule type" value="Genomic_DNA"/>
</dbReference>
<dbReference type="GO" id="GO:0003924">
    <property type="term" value="F:GTPase activity"/>
    <property type="evidence" value="ECO:0007669"/>
    <property type="project" value="InterPro"/>
</dbReference>
<accession>A0AA39M7T6</accession>
<dbReference type="InterPro" id="IPR001806">
    <property type="entry name" value="Small_GTPase"/>
</dbReference>
<dbReference type="InterPro" id="IPR027417">
    <property type="entry name" value="P-loop_NTPase"/>
</dbReference>
<keyword evidence="4" id="KW-0449">Lipoprotein</keyword>
<evidence type="ECO:0000256" key="2">
    <source>
        <dbReference type="ARBA" id="ARBA00022741"/>
    </source>
</evidence>
<organism evidence="10 11">
    <name type="scientific">Steinernema hermaphroditum</name>
    <dbReference type="NCBI Taxonomy" id="289476"/>
    <lineage>
        <taxon>Eukaryota</taxon>
        <taxon>Metazoa</taxon>
        <taxon>Ecdysozoa</taxon>
        <taxon>Nematoda</taxon>
        <taxon>Chromadorea</taxon>
        <taxon>Rhabditida</taxon>
        <taxon>Tylenchina</taxon>
        <taxon>Panagrolaimomorpha</taxon>
        <taxon>Strongyloidoidea</taxon>
        <taxon>Steinernematidae</taxon>
        <taxon>Steinernema</taxon>
    </lineage>
</organism>
<dbReference type="FunFam" id="3.40.50.300:FF:001018">
    <property type="entry name" value="Rab family GTPase"/>
    <property type="match status" value="1"/>
</dbReference>
<dbReference type="SMART" id="SM00176">
    <property type="entry name" value="RAN"/>
    <property type="match status" value="1"/>
</dbReference>
<dbReference type="SMART" id="SM00175">
    <property type="entry name" value="RAB"/>
    <property type="match status" value="1"/>
</dbReference>
<comment type="similarity">
    <text evidence="1">Belongs to the small GTPase superfamily. Rab family.</text>
</comment>
<evidence type="ECO:0000256" key="1">
    <source>
        <dbReference type="ARBA" id="ARBA00006270"/>
    </source>
</evidence>
<dbReference type="SUPFAM" id="SSF52540">
    <property type="entry name" value="P-loop containing nucleoside triphosphate hydrolases"/>
    <property type="match status" value="1"/>
</dbReference>
<name>A0AA39M7T6_9BILA</name>
<dbReference type="NCBIfam" id="TIGR00231">
    <property type="entry name" value="small_GTP"/>
    <property type="match status" value="1"/>
</dbReference>